<dbReference type="InParanoid" id="E9GB31"/>
<feature type="compositionally biased region" description="Basic and acidic residues" evidence="1">
    <location>
        <begin position="8"/>
        <end position="25"/>
    </location>
</feature>
<reference evidence="2 3" key="1">
    <citation type="journal article" date="2011" name="Science">
        <title>The ecoresponsive genome of Daphnia pulex.</title>
        <authorList>
            <person name="Colbourne J.K."/>
            <person name="Pfrender M.E."/>
            <person name="Gilbert D."/>
            <person name="Thomas W.K."/>
            <person name="Tucker A."/>
            <person name="Oakley T.H."/>
            <person name="Tokishita S."/>
            <person name="Aerts A."/>
            <person name="Arnold G.J."/>
            <person name="Basu M.K."/>
            <person name="Bauer D.J."/>
            <person name="Caceres C.E."/>
            <person name="Carmel L."/>
            <person name="Casola C."/>
            <person name="Choi J.H."/>
            <person name="Detter J.C."/>
            <person name="Dong Q."/>
            <person name="Dusheyko S."/>
            <person name="Eads B.D."/>
            <person name="Frohlich T."/>
            <person name="Geiler-Samerotte K.A."/>
            <person name="Gerlach D."/>
            <person name="Hatcher P."/>
            <person name="Jogdeo S."/>
            <person name="Krijgsveld J."/>
            <person name="Kriventseva E.V."/>
            <person name="Kultz D."/>
            <person name="Laforsch C."/>
            <person name="Lindquist E."/>
            <person name="Lopez J."/>
            <person name="Manak J.R."/>
            <person name="Muller J."/>
            <person name="Pangilinan J."/>
            <person name="Patwardhan R.P."/>
            <person name="Pitluck S."/>
            <person name="Pritham E.J."/>
            <person name="Rechtsteiner A."/>
            <person name="Rho M."/>
            <person name="Rogozin I.B."/>
            <person name="Sakarya O."/>
            <person name="Salamov A."/>
            <person name="Schaack S."/>
            <person name="Shapiro H."/>
            <person name="Shiga Y."/>
            <person name="Skalitzky C."/>
            <person name="Smith Z."/>
            <person name="Souvorov A."/>
            <person name="Sung W."/>
            <person name="Tang Z."/>
            <person name="Tsuchiya D."/>
            <person name="Tu H."/>
            <person name="Vos H."/>
            <person name="Wang M."/>
            <person name="Wolf Y.I."/>
            <person name="Yamagata H."/>
            <person name="Yamada T."/>
            <person name="Ye Y."/>
            <person name="Shaw J.R."/>
            <person name="Andrews J."/>
            <person name="Crease T.J."/>
            <person name="Tang H."/>
            <person name="Lucas S.M."/>
            <person name="Robertson H.M."/>
            <person name="Bork P."/>
            <person name="Koonin E.V."/>
            <person name="Zdobnov E.M."/>
            <person name="Grigoriev I.V."/>
            <person name="Lynch M."/>
            <person name="Boore J.L."/>
        </authorList>
    </citation>
    <scope>NUCLEOTIDE SEQUENCE [LARGE SCALE GENOMIC DNA]</scope>
</reference>
<feature type="region of interest" description="Disordered" evidence="1">
    <location>
        <begin position="185"/>
        <end position="208"/>
    </location>
</feature>
<gene>
    <name evidence="2" type="ORF">DAPPUDRAFT_223447</name>
</gene>
<feature type="compositionally biased region" description="Polar residues" evidence="1">
    <location>
        <begin position="29"/>
        <end position="54"/>
    </location>
</feature>
<sequence>MGPKRKVKNDSKPDRKQESTDKLKAESATFASLTSGDTSSSEEALNSSKYSSRKLNSNWQKYDKDTDFVPEPRGLDFSDFSGKKPTTSTDSYFRFSNEKNWEVLEKFDDYFKLNVNDLCREIMCVPLQERLKLDSSVLTSEQIETFDNDAQMYESRMKEPLVLIKEITGKMLSLLSNEIEPKDKEKSCTTGWAHSKEEQSDKQQKTWDSNSENFFSLSGVEEELDLILAMPSIVSPSSPLEISPITEDLSEETSTVHSNLQLQNDWLDSLLDED</sequence>
<evidence type="ECO:0000313" key="3">
    <source>
        <dbReference type="Proteomes" id="UP000000305"/>
    </source>
</evidence>
<dbReference type="KEGG" id="dpx:DAPPUDRAFT_223447"/>
<dbReference type="PANTHER" id="PTHR16524">
    <property type="entry name" value="CELL DEATH REGULATOR AVEN"/>
    <property type="match status" value="1"/>
</dbReference>
<dbReference type="OrthoDB" id="6338233at2759"/>
<dbReference type="HOGENOM" id="CLU_1016557_0_0_1"/>
<evidence type="ECO:0000256" key="1">
    <source>
        <dbReference type="SAM" id="MobiDB-lite"/>
    </source>
</evidence>
<dbReference type="GO" id="GO:0010972">
    <property type="term" value="P:negative regulation of G2/M transition of mitotic cell cycle"/>
    <property type="evidence" value="ECO:0000318"/>
    <property type="project" value="GO_Central"/>
</dbReference>
<proteinExistence type="predicted"/>
<keyword evidence="3" id="KW-1185">Reference proteome</keyword>
<dbReference type="Proteomes" id="UP000000305">
    <property type="component" value="Unassembled WGS sequence"/>
</dbReference>
<name>E9GB31_DAPPU</name>
<dbReference type="PANTHER" id="PTHR16524:SF2">
    <property type="entry name" value="CELL DEATH REGULATOR AVEN"/>
    <property type="match status" value="1"/>
</dbReference>
<organism evidence="2 3">
    <name type="scientific">Daphnia pulex</name>
    <name type="common">Water flea</name>
    <dbReference type="NCBI Taxonomy" id="6669"/>
    <lineage>
        <taxon>Eukaryota</taxon>
        <taxon>Metazoa</taxon>
        <taxon>Ecdysozoa</taxon>
        <taxon>Arthropoda</taxon>
        <taxon>Crustacea</taxon>
        <taxon>Branchiopoda</taxon>
        <taxon>Diplostraca</taxon>
        <taxon>Cladocera</taxon>
        <taxon>Anomopoda</taxon>
        <taxon>Daphniidae</taxon>
        <taxon>Daphnia</taxon>
    </lineage>
</organism>
<feature type="region of interest" description="Disordered" evidence="1">
    <location>
        <begin position="1"/>
        <end position="54"/>
    </location>
</feature>
<dbReference type="AlphaFoldDB" id="E9GB31"/>
<dbReference type="InterPro" id="IPR026187">
    <property type="entry name" value="Aven"/>
</dbReference>
<evidence type="ECO:0000313" key="2">
    <source>
        <dbReference type="EMBL" id="EFX83439.1"/>
    </source>
</evidence>
<dbReference type="EMBL" id="GL732537">
    <property type="protein sequence ID" value="EFX83439.1"/>
    <property type="molecule type" value="Genomic_DNA"/>
</dbReference>
<protein>
    <submittedName>
        <fullName evidence="2">Uncharacterized protein</fullName>
    </submittedName>
</protein>
<feature type="compositionally biased region" description="Basic and acidic residues" evidence="1">
    <location>
        <begin position="194"/>
        <end position="205"/>
    </location>
</feature>
<accession>E9GB31</accession>
<dbReference type="STRING" id="6669.E9GB31"/>